<name>A0ABQ2VRR6_9ACTN</name>
<evidence type="ECO:0000313" key="2">
    <source>
        <dbReference type="EMBL" id="GGV02024.1"/>
    </source>
</evidence>
<feature type="region of interest" description="Disordered" evidence="1">
    <location>
        <begin position="1"/>
        <end position="40"/>
    </location>
</feature>
<protein>
    <submittedName>
        <fullName evidence="2">Uncharacterized protein</fullName>
    </submittedName>
</protein>
<comment type="caution">
    <text evidence="2">The sequence shown here is derived from an EMBL/GenBank/DDBJ whole genome shotgun (WGS) entry which is preliminary data.</text>
</comment>
<feature type="compositionally biased region" description="Basic and acidic residues" evidence="1">
    <location>
        <begin position="9"/>
        <end position="20"/>
    </location>
</feature>
<evidence type="ECO:0000313" key="3">
    <source>
        <dbReference type="Proteomes" id="UP000654471"/>
    </source>
</evidence>
<evidence type="ECO:0000256" key="1">
    <source>
        <dbReference type="SAM" id="MobiDB-lite"/>
    </source>
</evidence>
<accession>A0ABQ2VRR6</accession>
<sequence length="98" mass="10221">MAVCGGSAKSERSEIAEPRFDSLPSHGMRPRSASGQVRSLPLSRSCETPCISTLAQLRKTALALPEVEATHFGMTAFSIRGKRFASVTKDGAGAGVAA</sequence>
<dbReference type="EMBL" id="BMRP01000075">
    <property type="protein sequence ID" value="GGV02024.1"/>
    <property type="molecule type" value="Genomic_DNA"/>
</dbReference>
<gene>
    <name evidence="2" type="ORF">GCM10010211_81680</name>
</gene>
<dbReference type="Proteomes" id="UP000654471">
    <property type="component" value="Unassembled WGS sequence"/>
</dbReference>
<proteinExistence type="predicted"/>
<reference evidence="3" key="1">
    <citation type="journal article" date="2019" name="Int. J. Syst. Evol. Microbiol.">
        <title>The Global Catalogue of Microorganisms (GCM) 10K type strain sequencing project: providing services to taxonomists for standard genome sequencing and annotation.</title>
        <authorList>
            <consortium name="The Broad Institute Genomics Platform"/>
            <consortium name="The Broad Institute Genome Sequencing Center for Infectious Disease"/>
            <person name="Wu L."/>
            <person name="Ma J."/>
        </authorList>
    </citation>
    <scope>NUCLEOTIDE SEQUENCE [LARGE SCALE GENOMIC DNA]</scope>
    <source>
        <strain evidence="3">JCM 3399</strain>
    </source>
</reference>
<keyword evidence="3" id="KW-1185">Reference proteome</keyword>
<organism evidence="2 3">
    <name type="scientific">Streptomyces albospinus</name>
    <dbReference type="NCBI Taxonomy" id="285515"/>
    <lineage>
        <taxon>Bacteria</taxon>
        <taxon>Bacillati</taxon>
        <taxon>Actinomycetota</taxon>
        <taxon>Actinomycetes</taxon>
        <taxon>Kitasatosporales</taxon>
        <taxon>Streptomycetaceae</taxon>
        <taxon>Streptomyces</taxon>
    </lineage>
</organism>